<evidence type="ECO:0000256" key="7">
    <source>
        <dbReference type="ARBA" id="ARBA00022989"/>
    </source>
</evidence>
<dbReference type="GO" id="GO:0004222">
    <property type="term" value="F:metalloendopeptidase activity"/>
    <property type="evidence" value="ECO:0007669"/>
    <property type="project" value="InterPro"/>
</dbReference>
<dbReference type="PANTHER" id="PTHR43221">
    <property type="entry name" value="PROTEASE HTPX"/>
    <property type="match status" value="1"/>
</dbReference>
<evidence type="ECO:0000256" key="1">
    <source>
        <dbReference type="ARBA" id="ARBA00022475"/>
    </source>
</evidence>
<keyword evidence="3" id="KW-0812">Transmembrane</keyword>
<reference evidence="13 14" key="1">
    <citation type="submission" date="2019-11" db="EMBL/GenBank/DDBJ databases">
        <title>Whole-genome sequence of a the green, strictly anaerobic photosynthetic bacterium Heliobacillus mobilis DSM 6151.</title>
        <authorList>
            <person name="Kyndt J.A."/>
            <person name="Meyer T.E."/>
        </authorList>
    </citation>
    <scope>NUCLEOTIDE SEQUENCE [LARGE SCALE GENOMIC DNA]</scope>
    <source>
        <strain evidence="13 14">DSM 6151</strain>
    </source>
</reference>
<dbReference type="Proteomes" id="UP000430670">
    <property type="component" value="Unassembled WGS sequence"/>
</dbReference>
<comment type="similarity">
    <text evidence="10">Belongs to the peptidase M48 family.</text>
</comment>
<dbReference type="CDD" id="cd07325">
    <property type="entry name" value="M48_Ste24p_like"/>
    <property type="match status" value="1"/>
</dbReference>
<dbReference type="InterPro" id="IPR050083">
    <property type="entry name" value="HtpX_protease"/>
</dbReference>
<dbReference type="Gene3D" id="3.30.2010.10">
    <property type="entry name" value="Metalloproteases ('zincins'), catalytic domain"/>
    <property type="match status" value="1"/>
</dbReference>
<keyword evidence="7" id="KW-1133">Transmembrane helix</keyword>
<dbReference type="InterPro" id="IPR001915">
    <property type="entry name" value="Peptidase_M48"/>
</dbReference>
<evidence type="ECO:0000256" key="6">
    <source>
        <dbReference type="ARBA" id="ARBA00022833"/>
    </source>
</evidence>
<dbReference type="OrthoDB" id="3174166at2"/>
<keyword evidence="9" id="KW-0472">Membrane</keyword>
<feature type="domain" description="Peptidase M48" evidence="11">
    <location>
        <begin position="78"/>
        <end position="264"/>
    </location>
</feature>
<keyword evidence="2 10" id="KW-0645">Protease</keyword>
<keyword evidence="1" id="KW-1003">Cell membrane</keyword>
<keyword evidence="4" id="KW-0479">Metal-binding</keyword>
<evidence type="ECO:0000259" key="11">
    <source>
        <dbReference type="Pfam" id="PF01435"/>
    </source>
</evidence>
<evidence type="ECO:0000256" key="8">
    <source>
        <dbReference type="ARBA" id="ARBA00023049"/>
    </source>
</evidence>
<evidence type="ECO:0000256" key="2">
    <source>
        <dbReference type="ARBA" id="ARBA00022670"/>
    </source>
</evidence>
<accession>A0A6I3SJ93</accession>
<protein>
    <submittedName>
        <fullName evidence="13">M48 family metalloprotease</fullName>
    </submittedName>
</protein>
<name>A0A6I3SJ93_HELMO</name>
<gene>
    <name evidence="13" type="ORF">GJ688_07600</name>
</gene>
<evidence type="ECO:0000256" key="9">
    <source>
        <dbReference type="ARBA" id="ARBA00023136"/>
    </source>
</evidence>
<evidence type="ECO:0000256" key="5">
    <source>
        <dbReference type="ARBA" id="ARBA00022801"/>
    </source>
</evidence>
<dbReference type="EMBL" id="WNKU01000006">
    <property type="protein sequence ID" value="MTV48845.1"/>
    <property type="molecule type" value="Genomic_DNA"/>
</dbReference>
<sequence length="322" mass="36041">MKLEGAPVKQKQLVGLRSTEYEHPFDRNALEALRGTPGLETIVKKFNHYGIEKLLKIRYTGSNIKVDDRNYPELYDTLRQVCAIIDLPEIPDLYIQWGYEINAFTAGVEKPIIVLNSSCIDFLSKEELMFIIGHEAGHIKSQHVLYHQIAEVLPIMGDIIGNATLGIGSLISTGAEIALLNWQRMSEFTADRAGLLACQDANIATKAMVKLAGVPQKYFNSINVEEFIAQAKEFEGYDYDTLDKIVKLMSTMWMSHPWTVMRGAEFFKWIDTGEYDRLLSANRLENLIGNSNASGTGKMACPNCGATLKGVEKFCPYCGNKI</sequence>
<keyword evidence="5 10" id="KW-0378">Hydrolase</keyword>
<dbReference type="InterPro" id="IPR026870">
    <property type="entry name" value="Zinc_ribbon_dom"/>
</dbReference>
<dbReference type="Pfam" id="PF01435">
    <property type="entry name" value="Peptidase_M48"/>
    <property type="match status" value="1"/>
</dbReference>
<evidence type="ECO:0000256" key="3">
    <source>
        <dbReference type="ARBA" id="ARBA00022692"/>
    </source>
</evidence>
<proteinExistence type="inferred from homology"/>
<dbReference type="PANTHER" id="PTHR43221:SF3">
    <property type="entry name" value="SLL1280 PROTEIN"/>
    <property type="match status" value="1"/>
</dbReference>
<keyword evidence="8 10" id="KW-0482">Metalloprotease</keyword>
<dbReference type="GO" id="GO:0046872">
    <property type="term" value="F:metal ion binding"/>
    <property type="evidence" value="ECO:0007669"/>
    <property type="project" value="UniProtKB-KW"/>
</dbReference>
<comment type="cofactor">
    <cofactor evidence="10">
        <name>Zn(2+)</name>
        <dbReference type="ChEBI" id="CHEBI:29105"/>
    </cofactor>
    <text evidence="10">Binds 1 zinc ion per subunit.</text>
</comment>
<evidence type="ECO:0000313" key="14">
    <source>
        <dbReference type="Proteomes" id="UP000430670"/>
    </source>
</evidence>
<evidence type="ECO:0000256" key="4">
    <source>
        <dbReference type="ARBA" id="ARBA00022723"/>
    </source>
</evidence>
<keyword evidence="14" id="KW-1185">Reference proteome</keyword>
<dbReference type="AlphaFoldDB" id="A0A6I3SJ93"/>
<evidence type="ECO:0000259" key="12">
    <source>
        <dbReference type="Pfam" id="PF13240"/>
    </source>
</evidence>
<comment type="caution">
    <text evidence="13">The sequence shown here is derived from an EMBL/GenBank/DDBJ whole genome shotgun (WGS) entry which is preliminary data.</text>
</comment>
<dbReference type="GO" id="GO:0006508">
    <property type="term" value="P:proteolysis"/>
    <property type="evidence" value="ECO:0007669"/>
    <property type="project" value="UniProtKB-KW"/>
</dbReference>
<feature type="domain" description="Zinc-ribbon" evidence="12">
    <location>
        <begin position="301"/>
        <end position="321"/>
    </location>
</feature>
<dbReference type="Pfam" id="PF13240">
    <property type="entry name" value="Zn_Ribbon_1"/>
    <property type="match status" value="1"/>
</dbReference>
<evidence type="ECO:0000256" key="10">
    <source>
        <dbReference type="RuleBase" id="RU003983"/>
    </source>
</evidence>
<evidence type="ECO:0000313" key="13">
    <source>
        <dbReference type="EMBL" id="MTV48845.1"/>
    </source>
</evidence>
<keyword evidence="6 10" id="KW-0862">Zinc</keyword>
<organism evidence="13 14">
    <name type="scientific">Heliobacterium mobile</name>
    <name type="common">Heliobacillus mobilis</name>
    <dbReference type="NCBI Taxonomy" id="28064"/>
    <lineage>
        <taxon>Bacteria</taxon>
        <taxon>Bacillati</taxon>
        <taxon>Bacillota</taxon>
        <taxon>Clostridia</taxon>
        <taxon>Eubacteriales</taxon>
        <taxon>Heliobacteriaceae</taxon>
        <taxon>Heliobacterium</taxon>
    </lineage>
</organism>